<evidence type="ECO:0000256" key="15">
    <source>
        <dbReference type="SAM" id="MobiDB-lite"/>
    </source>
</evidence>
<dbReference type="GeneID" id="36511667"/>
<dbReference type="Gene3D" id="3.40.50.300">
    <property type="entry name" value="P-loop containing nucleotide triphosphate hydrolases"/>
    <property type="match status" value="1"/>
</dbReference>
<protein>
    <recommendedName>
        <fullName evidence="12">Ferrous iron transport protein B</fullName>
    </recommendedName>
</protein>
<gene>
    <name evidence="18" type="primary">feoB</name>
    <name evidence="18" type="ORF">HARCEL1_04130</name>
</gene>
<dbReference type="GO" id="GO:0005525">
    <property type="term" value="F:GTP binding"/>
    <property type="evidence" value="ECO:0007669"/>
    <property type="project" value="UniProtKB-KW"/>
</dbReference>
<evidence type="ECO:0000256" key="7">
    <source>
        <dbReference type="ARBA" id="ARBA00022989"/>
    </source>
</evidence>
<keyword evidence="6 13" id="KW-0547">Nucleotide-binding</keyword>
<dbReference type="CDD" id="cd01879">
    <property type="entry name" value="FeoB"/>
    <property type="match status" value="1"/>
</dbReference>
<dbReference type="InterPro" id="IPR003373">
    <property type="entry name" value="Fe2_transport_prot-B"/>
</dbReference>
<evidence type="ECO:0000256" key="3">
    <source>
        <dbReference type="ARBA" id="ARBA00022475"/>
    </source>
</evidence>
<dbReference type="GO" id="GO:0046872">
    <property type="term" value="F:metal ion binding"/>
    <property type="evidence" value="ECO:0007669"/>
    <property type="project" value="UniProtKB-KW"/>
</dbReference>
<keyword evidence="11 16" id="KW-0472">Membrane</keyword>
<dbReference type="Pfam" id="PF07670">
    <property type="entry name" value="Gate"/>
    <property type="match status" value="1"/>
</dbReference>
<dbReference type="Pfam" id="PF07664">
    <property type="entry name" value="FeoB_C"/>
    <property type="match status" value="1"/>
</dbReference>
<dbReference type="GO" id="GO:0015093">
    <property type="term" value="F:ferrous iron transmembrane transporter activity"/>
    <property type="evidence" value="ECO:0007669"/>
    <property type="project" value="UniProtKB-UniRule"/>
</dbReference>
<evidence type="ECO:0000256" key="13">
    <source>
        <dbReference type="PIRSR" id="PIRSR603373-1"/>
    </source>
</evidence>
<dbReference type="NCBIfam" id="TIGR00437">
    <property type="entry name" value="feoB"/>
    <property type="match status" value="1"/>
</dbReference>
<dbReference type="InterPro" id="IPR011640">
    <property type="entry name" value="Fe2_transport_prot_B_C"/>
</dbReference>
<feature type="binding site" evidence="13">
    <location>
        <begin position="15"/>
        <end position="22"/>
    </location>
    <ligand>
        <name>GTP</name>
        <dbReference type="ChEBI" id="CHEBI:37565"/>
        <label>1</label>
    </ligand>
</feature>
<feature type="transmembrane region" description="Helical" evidence="16">
    <location>
        <begin position="348"/>
        <end position="376"/>
    </location>
</feature>
<evidence type="ECO:0000256" key="1">
    <source>
        <dbReference type="ARBA" id="ARBA00004651"/>
    </source>
</evidence>
<dbReference type="PANTHER" id="PTHR43185:SF1">
    <property type="entry name" value="FE(2+) TRANSPORTER FEOB"/>
    <property type="match status" value="1"/>
</dbReference>
<dbReference type="SUPFAM" id="SSF52540">
    <property type="entry name" value="P-loop containing nucleoside triphosphate hydrolases"/>
    <property type="match status" value="1"/>
</dbReference>
<dbReference type="PANTHER" id="PTHR43185">
    <property type="entry name" value="FERROUS IRON TRANSPORT PROTEIN B"/>
    <property type="match status" value="1"/>
</dbReference>
<feature type="binding site" evidence="13">
    <location>
        <begin position="57"/>
        <end position="60"/>
    </location>
    <ligand>
        <name>GTP</name>
        <dbReference type="ChEBI" id="CHEBI:37565"/>
        <label>1</label>
    </ligand>
</feature>
<keyword evidence="7 16" id="KW-1133">Transmembrane helix</keyword>
<reference evidence="18 19" key="1">
    <citation type="submission" date="2018-04" db="EMBL/GenBank/DDBJ databases">
        <title>Halococcoides cellulosivorans gen. nov., sp. nov., an extremely halophilic cellulose-utilizing haloarchaeon from hypersaline lakes.</title>
        <authorList>
            <person name="Sorokin D.Y."/>
            <person name="Toshchakov S.V."/>
            <person name="Samarov N.I."/>
            <person name="Korzhenkov A."/>
            <person name="Kublanov I.V."/>
        </authorList>
    </citation>
    <scope>NUCLEOTIDE SEQUENCE [LARGE SCALE GENOMIC DNA]</scope>
    <source>
        <strain evidence="18 19">HArcel1</strain>
    </source>
</reference>
<evidence type="ECO:0000256" key="5">
    <source>
        <dbReference type="ARBA" id="ARBA00022692"/>
    </source>
</evidence>
<dbReference type="PRINTS" id="PR00326">
    <property type="entry name" value="GTP1OBG"/>
</dbReference>
<sequence>MSDDVEHRETVALVGAPNVGKSVVFGALADSYVDVSNYPGTTVDTTQGECDDYRLTDTPGAHGISSFSEEERVTRDIVLNEADRVINVVDATQLDRDLFMTLQLLDMGIPTVVALNMMDEAAADGIEIDVEALEAELGVPVVPTVAVDGDGIGELRDRLPEASAPDETGIERFFSDLPAVEVGRARKTLLVEDDEPTARAVADADDGFDDPVGPDDAAADDAADQDGVAADGGVFASGQREAVYGNRRRRVGDVIDAVQHRGDRGRPLAERFSDLMIDPLTGTPIALAILGVIFYLIGVVVAQKVVDFLEIVVFGEYYNPAVEGVVTSVLPAANWVEPIEFLLVNDNLGLVTVTVQYILGVLLPLVIAFYLVIGVLEDSGMLPRLAVLTDRGLNRVGLNGRAIVPMIVGVGCVTMAVITTRMVGSRRERLISTALLGLAIPCSAQLGVIMGLLASLGMGWWVAYVGVLLGVLGVAGVVLDRTLPGESEALVTELPRMRIPKPRNVLRKTYNRTKMFLREAAPLFGVTAIGVSALDYAGGLDAIEAGLEPLTGLLGLPQEFGQILLLGLIRRDFAAAGMTGLELGPSQIFVGLVVITLFVPCILSMVMILKERDLKTGLVMWVGSWAVAFGVGAALAMGFAYVVPRVNAAVGGVIATFAGVIG</sequence>
<feature type="binding site" evidence="14">
    <location>
        <position position="27"/>
    </location>
    <ligand>
        <name>Mg(2+)</name>
        <dbReference type="ChEBI" id="CHEBI:18420"/>
        <label>2</label>
    </ligand>
</feature>
<dbReference type="InterPro" id="IPR011642">
    <property type="entry name" value="Gate_dom"/>
</dbReference>
<evidence type="ECO:0000256" key="12">
    <source>
        <dbReference type="NCBIfam" id="TIGR00437"/>
    </source>
</evidence>
<keyword evidence="4" id="KW-0410">Iron transport</keyword>
<dbReference type="Pfam" id="PF02421">
    <property type="entry name" value="FeoB_N"/>
    <property type="match status" value="1"/>
</dbReference>
<dbReference type="KEGG" id="harc:HARCEL1_04130"/>
<evidence type="ECO:0000256" key="9">
    <source>
        <dbReference type="ARBA" id="ARBA00023065"/>
    </source>
</evidence>
<evidence type="ECO:0000256" key="6">
    <source>
        <dbReference type="ARBA" id="ARBA00022741"/>
    </source>
</evidence>
<feature type="transmembrane region" description="Helical" evidence="16">
    <location>
        <begin position="588"/>
        <end position="609"/>
    </location>
</feature>
<evidence type="ECO:0000259" key="17">
    <source>
        <dbReference type="PROSITE" id="PS51711"/>
    </source>
</evidence>
<evidence type="ECO:0000256" key="16">
    <source>
        <dbReference type="SAM" id="Phobius"/>
    </source>
</evidence>
<keyword evidence="14" id="KW-0479">Metal-binding</keyword>
<evidence type="ECO:0000313" key="19">
    <source>
        <dbReference type="Proteomes" id="UP000244727"/>
    </source>
</evidence>
<dbReference type="InterPro" id="IPR050860">
    <property type="entry name" value="FeoB_GTPase"/>
</dbReference>
<keyword evidence="8" id="KW-0408">Iron</keyword>
<evidence type="ECO:0000256" key="10">
    <source>
        <dbReference type="ARBA" id="ARBA00023134"/>
    </source>
</evidence>
<evidence type="ECO:0000256" key="4">
    <source>
        <dbReference type="ARBA" id="ARBA00022496"/>
    </source>
</evidence>
<feature type="binding site" evidence="13">
    <location>
        <begin position="40"/>
        <end position="44"/>
    </location>
    <ligand>
        <name>GTP</name>
        <dbReference type="ChEBI" id="CHEBI:37565"/>
        <label>1</label>
    </ligand>
</feature>
<keyword evidence="3" id="KW-1003">Cell membrane</keyword>
<feature type="binding site" evidence="13">
    <location>
        <begin position="116"/>
        <end position="119"/>
    </location>
    <ligand>
        <name>GTP</name>
        <dbReference type="ChEBI" id="CHEBI:37565"/>
        <label>4</label>
    </ligand>
</feature>
<organism evidence="18 19">
    <name type="scientific">Halococcoides cellulosivorans</name>
    <dbReference type="NCBI Taxonomy" id="1679096"/>
    <lineage>
        <taxon>Archaea</taxon>
        <taxon>Methanobacteriati</taxon>
        <taxon>Methanobacteriota</taxon>
        <taxon>Stenosarchaea group</taxon>
        <taxon>Halobacteria</taxon>
        <taxon>Halobacteriales</taxon>
        <taxon>Haloarculaceae</taxon>
        <taxon>Halococcoides</taxon>
    </lineage>
</organism>
<feature type="transmembrane region" description="Helical" evidence="16">
    <location>
        <begin position="621"/>
        <end position="643"/>
    </location>
</feature>
<evidence type="ECO:0000256" key="8">
    <source>
        <dbReference type="ARBA" id="ARBA00023004"/>
    </source>
</evidence>
<feature type="region of interest" description="Disordered" evidence="15">
    <location>
        <begin position="198"/>
        <end position="221"/>
    </location>
</feature>
<evidence type="ECO:0000256" key="14">
    <source>
        <dbReference type="PIRSR" id="PIRSR603373-2"/>
    </source>
</evidence>
<dbReference type="RefSeq" id="WP_108381324.1">
    <property type="nucleotide sequence ID" value="NZ_CP028858.1"/>
</dbReference>
<dbReference type="EMBL" id="CP028858">
    <property type="protein sequence ID" value="AWB26955.1"/>
    <property type="molecule type" value="Genomic_DNA"/>
</dbReference>
<feature type="transmembrane region" description="Helical" evidence="16">
    <location>
        <begin position="516"/>
        <end position="534"/>
    </location>
</feature>
<feature type="domain" description="FeoB-type G" evidence="17">
    <location>
        <begin position="8"/>
        <end position="165"/>
    </location>
</feature>
<feature type="transmembrane region" description="Helical" evidence="16">
    <location>
        <begin position="460"/>
        <end position="479"/>
    </location>
</feature>
<dbReference type="PROSITE" id="PS51711">
    <property type="entry name" value="G_FEOB"/>
    <property type="match status" value="1"/>
</dbReference>
<evidence type="ECO:0000256" key="11">
    <source>
        <dbReference type="ARBA" id="ARBA00023136"/>
    </source>
</evidence>
<keyword evidence="9" id="KW-0406">Ion transport</keyword>
<name>A0A2R4WZM3_9EURY</name>
<dbReference type="Proteomes" id="UP000244727">
    <property type="component" value="Chromosome"/>
</dbReference>
<proteinExistence type="predicted"/>
<dbReference type="GO" id="GO:0005886">
    <property type="term" value="C:plasma membrane"/>
    <property type="evidence" value="ECO:0007669"/>
    <property type="project" value="UniProtKB-SubCell"/>
</dbReference>
<dbReference type="InterPro" id="IPR030389">
    <property type="entry name" value="G_FEOB_dom"/>
</dbReference>
<feature type="transmembrane region" description="Helical" evidence="16">
    <location>
        <begin position="285"/>
        <end position="305"/>
    </location>
</feature>
<accession>A0A2R4WZM3</accession>
<keyword evidence="10 13" id="KW-0342">GTP-binding</keyword>
<feature type="transmembrane region" description="Helical" evidence="16">
    <location>
        <begin position="396"/>
        <end position="418"/>
    </location>
</feature>
<evidence type="ECO:0000256" key="2">
    <source>
        <dbReference type="ARBA" id="ARBA00022448"/>
    </source>
</evidence>
<feature type="compositionally biased region" description="Acidic residues" evidence="15">
    <location>
        <begin position="203"/>
        <end position="221"/>
    </location>
</feature>
<keyword evidence="2" id="KW-0813">Transport</keyword>
<dbReference type="InterPro" id="IPR006073">
    <property type="entry name" value="GTP-bd"/>
</dbReference>
<keyword evidence="19" id="KW-1185">Reference proteome</keyword>
<keyword evidence="5 16" id="KW-0812">Transmembrane</keyword>
<evidence type="ECO:0000313" key="18">
    <source>
        <dbReference type="EMBL" id="AWB26955.1"/>
    </source>
</evidence>
<dbReference type="InterPro" id="IPR027417">
    <property type="entry name" value="P-loop_NTPase"/>
</dbReference>
<keyword evidence="14" id="KW-0460">Magnesium</keyword>
<dbReference type="AlphaFoldDB" id="A0A2R4WZM3"/>
<feature type="transmembrane region" description="Helical" evidence="16">
    <location>
        <begin position="430"/>
        <end position="454"/>
    </location>
</feature>
<comment type="subcellular location">
    <subcellularLocation>
        <location evidence="1">Cell membrane</location>
        <topology evidence="1">Multi-pass membrane protein</topology>
    </subcellularLocation>
</comment>